<organism evidence="3 4">
    <name type="scientific">Limnoraphis robusta CCNP1315</name>
    <dbReference type="NCBI Taxonomy" id="3110306"/>
    <lineage>
        <taxon>Bacteria</taxon>
        <taxon>Bacillati</taxon>
        <taxon>Cyanobacteriota</taxon>
        <taxon>Cyanophyceae</taxon>
        <taxon>Oscillatoriophycideae</taxon>
        <taxon>Oscillatoriales</taxon>
        <taxon>Sirenicapillariaceae</taxon>
        <taxon>Limnoraphis</taxon>
    </lineage>
</organism>
<keyword evidence="4" id="KW-1185">Reference proteome</keyword>
<dbReference type="InterPro" id="IPR010328">
    <property type="entry name" value="DUF928"/>
</dbReference>
<evidence type="ECO:0000313" key="4">
    <source>
        <dbReference type="Proteomes" id="UP001301728"/>
    </source>
</evidence>
<protein>
    <submittedName>
        <fullName evidence="3">DUF928 domain-containing protein</fullName>
    </submittedName>
</protein>
<evidence type="ECO:0000256" key="1">
    <source>
        <dbReference type="SAM" id="MobiDB-lite"/>
    </source>
</evidence>
<evidence type="ECO:0000313" key="3">
    <source>
        <dbReference type="EMBL" id="MEA5522921.1"/>
    </source>
</evidence>
<dbReference type="EMBL" id="JAYGHT010000196">
    <property type="protein sequence ID" value="MEA5522921.1"/>
    <property type="molecule type" value="Genomic_DNA"/>
</dbReference>
<dbReference type="Proteomes" id="UP001301728">
    <property type="component" value="Unassembled WGS sequence"/>
</dbReference>
<gene>
    <name evidence="3" type="ORF">VB854_28740</name>
</gene>
<feature type="region of interest" description="Disordered" evidence="1">
    <location>
        <begin position="29"/>
        <end position="68"/>
    </location>
</feature>
<accession>A0ABU5U7S8</accession>
<feature type="compositionally biased region" description="Polar residues" evidence="1">
    <location>
        <begin position="39"/>
        <end position="68"/>
    </location>
</feature>
<dbReference type="Pfam" id="PF06051">
    <property type="entry name" value="DUF928"/>
    <property type="match status" value="1"/>
</dbReference>
<comment type="caution">
    <text evidence="3">The sequence shown here is derived from an EMBL/GenBank/DDBJ whole genome shotgun (WGS) entry which is preliminary data.</text>
</comment>
<reference evidence="3 4" key="1">
    <citation type="submission" date="2023-12" db="EMBL/GenBank/DDBJ databases">
        <title>Baltic Sea Cyanobacteria.</title>
        <authorList>
            <person name="Delbaje E."/>
            <person name="Fewer D.P."/>
            <person name="Shishido T.K."/>
        </authorList>
    </citation>
    <scope>NUCLEOTIDE SEQUENCE [LARGE SCALE GENOMIC DNA]</scope>
    <source>
        <strain evidence="3 4">CCNP 1315</strain>
    </source>
</reference>
<feature type="chain" id="PRO_5047534641" evidence="2">
    <location>
        <begin position="30"/>
        <end position="192"/>
    </location>
</feature>
<proteinExistence type="predicted"/>
<sequence length="192" mass="21474">MNDLNFQHRHLISAFLCVGMLLSSTSSMLAEPSPRQENKAMTQANNSKTSYTNRGQPQVQTGQASRGSCTSGIDANELLAYVPLETVEAYPTFQFQVPFDPQSFHSIEFVLMEENAEAKIMYETQLNVREFSPEVQISLPQPSTELEVDQSYAWKLIVHCSDPTSLANLQDSIYVEGSITRVQLTAESETEK</sequence>
<feature type="signal peptide" evidence="2">
    <location>
        <begin position="1"/>
        <end position="29"/>
    </location>
</feature>
<name>A0ABU5U7S8_9CYAN</name>
<evidence type="ECO:0000256" key="2">
    <source>
        <dbReference type="SAM" id="SignalP"/>
    </source>
</evidence>
<keyword evidence="2" id="KW-0732">Signal</keyword>